<feature type="transmembrane region" description="Helical" evidence="5">
    <location>
        <begin position="153"/>
        <end position="175"/>
    </location>
</feature>
<keyword evidence="3 5" id="KW-1133">Transmembrane helix</keyword>
<dbReference type="GO" id="GO:0016020">
    <property type="term" value="C:membrane"/>
    <property type="evidence" value="ECO:0007669"/>
    <property type="project" value="UniProtKB-SubCell"/>
</dbReference>
<gene>
    <name evidence="6" type="ORF">MGLY_24970</name>
</gene>
<evidence type="ECO:0000313" key="6">
    <source>
        <dbReference type="EMBL" id="QGP93100.1"/>
    </source>
</evidence>
<name>A0A6I5ZT66_9FIRM</name>
<dbReference type="AlphaFoldDB" id="A0A6I5ZT66"/>
<proteinExistence type="predicted"/>
<dbReference type="GO" id="GO:0016765">
    <property type="term" value="F:transferase activity, transferring alkyl or aryl (other than methyl) groups"/>
    <property type="evidence" value="ECO:0007669"/>
    <property type="project" value="InterPro"/>
</dbReference>
<comment type="subcellular location">
    <subcellularLocation>
        <location evidence="1">Membrane</location>
        <topology evidence="1">Multi-pass membrane protein</topology>
    </subcellularLocation>
</comment>
<accession>A0A6I5ZT66</accession>
<evidence type="ECO:0000256" key="1">
    <source>
        <dbReference type="ARBA" id="ARBA00004141"/>
    </source>
</evidence>
<feature type="transmembrane region" description="Helical" evidence="5">
    <location>
        <begin position="212"/>
        <end position="230"/>
    </location>
</feature>
<reference evidence="6 7" key="1">
    <citation type="submission" date="2019-11" db="EMBL/GenBank/DDBJ databases">
        <title>Genome sequence of Moorella glycerini DSM11254.</title>
        <authorList>
            <person name="Poehlein A."/>
            <person name="Boeer T."/>
            <person name="Daniel R."/>
        </authorList>
    </citation>
    <scope>NUCLEOTIDE SEQUENCE [LARGE SCALE GENOMIC DNA]</scope>
    <source>
        <strain evidence="6 7">DSM 11254</strain>
    </source>
</reference>
<keyword evidence="6" id="KW-0808">Transferase</keyword>
<dbReference type="Gene3D" id="1.10.357.140">
    <property type="entry name" value="UbiA prenyltransferase"/>
    <property type="match status" value="1"/>
</dbReference>
<keyword evidence="7" id="KW-1185">Reference proteome</keyword>
<sequence length="304" mass="34255">MHQDKLKSLALYFLLPRPGAITGGAIYFWGGIAYGVAQSHHFSVVDIAVAWLGTEFLVNQAKYWLNDYKDAASDRLHPRKRERAAAGGDLPVKWLPALAALRMITGIIFLLWHQPKMLPLALLLPAIQLWYDTVKRLPLLNAGVAASGSVVRFAAGLCAITGVWPLFFPCLLVYCQRLAIYVASYSAEGRYLLRYGKTPGKEYTLFYAQHPYLEKLAVALFLGLLVFALGRSIPGGIIIIGIVVVFLGVLYYRINGPGDRVYWQGWKLLWATCAFVSRQLSEQFRLKYRQRFLSQRRLLCLRDG</sequence>
<keyword evidence="4 5" id="KW-0472">Membrane</keyword>
<feature type="transmembrane region" description="Helical" evidence="5">
    <location>
        <begin position="9"/>
        <end position="29"/>
    </location>
</feature>
<evidence type="ECO:0000256" key="5">
    <source>
        <dbReference type="SAM" id="Phobius"/>
    </source>
</evidence>
<evidence type="ECO:0000256" key="2">
    <source>
        <dbReference type="ARBA" id="ARBA00022692"/>
    </source>
</evidence>
<evidence type="ECO:0000256" key="3">
    <source>
        <dbReference type="ARBA" id="ARBA00022989"/>
    </source>
</evidence>
<dbReference type="Proteomes" id="UP000425916">
    <property type="component" value="Chromosome"/>
</dbReference>
<evidence type="ECO:0000256" key="4">
    <source>
        <dbReference type="ARBA" id="ARBA00023136"/>
    </source>
</evidence>
<dbReference type="InterPro" id="IPR044878">
    <property type="entry name" value="UbiA_sf"/>
</dbReference>
<dbReference type="EMBL" id="CP046244">
    <property type="protein sequence ID" value="QGP93100.1"/>
    <property type="molecule type" value="Genomic_DNA"/>
</dbReference>
<organism evidence="6 7">
    <name type="scientific">Neomoorella glycerini</name>
    <dbReference type="NCBI Taxonomy" id="55779"/>
    <lineage>
        <taxon>Bacteria</taxon>
        <taxon>Bacillati</taxon>
        <taxon>Bacillota</taxon>
        <taxon>Clostridia</taxon>
        <taxon>Neomoorellales</taxon>
        <taxon>Neomoorellaceae</taxon>
        <taxon>Neomoorella</taxon>
    </lineage>
</organism>
<dbReference type="Pfam" id="PF01040">
    <property type="entry name" value="UbiA"/>
    <property type="match status" value="1"/>
</dbReference>
<protein>
    <submittedName>
        <fullName evidence="6">UbiA prenyltransferase family protein</fullName>
    </submittedName>
</protein>
<keyword evidence="2 5" id="KW-0812">Transmembrane</keyword>
<dbReference type="InterPro" id="IPR000537">
    <property type="entry name" value="UbiA_prenyltransferase"/>
</dbReference>
<evidence type="ECO:0000313" key="7">
    <source>
        <dbReference type="Proteomes" id="UP000425916"/>
    </source>
</evidence>
<feature type="transmembrane region" description="Helical" evidence="5">
    <location>
        <begin position="236"/>
        <end position="254"/>
    </location>
</feature>
<feature type="transmembrane region" description="Helical" evidence="5">
    <location>
        <begin position="94"/>
        <end position="112"/>
    </location>
</feature>